<dbReference type="EMBL" id="LUTY01002744">
    <property type="protein sequence ID" value="OAD19578.1"/>
    <property type="molecule type" value="Genomic_DNA"/>
</dbReference>
<reference evidence="1 2" key="1">
    <citation type="submission" date="2016-05" db="EMBL/GenBank/DDBJ databases">
        <title>Single-cell genome of chain-forming Candidatus Thiomargarita nelsonii and comparison to other large sulfur-oxidizing bacteria.</title>
        <authorList>
            <person name="Winkel M."/>
            <person name="Salman V."/>
            <person name="Woyke T."/>
            <person name="Schulz-Vogt H."/>
            <person name="Richter M."/>
            <person name="Flood B."/>
            <person name="Bailey J."/>
            <person name="Amann R."/>
            <person name="Mussmann M."/>
        </authorList>
    </citation>
    <scope>NUCLEOTIDE SEQUENCE [LARGE SCALE GENOMIC DNA]</scope>
    <source>
        <strain evidence="1 2">THI036</strain>
    </source>
</reference>
<sequence length="71" mass="8227">MQAEISSTMKTRVNSLSMVLKNLPVPFESDRAMCSFFIRKFCIKGISISQLVLYFSSPNIRKFIITDRFRS</sequence>
<gene>
    <name evidence="1" type="ORF">THIOM_004779</name>
</gene>
<proteinExistence type="predicted"/>
<comment type="caution">
    <text evidence="1">The sequence shown here is derived from an EMBL/GenBank/DDBJ whole genome shotgun (WGS) entry which is preliminary data.</text>
</comment>
<evidence type="ECO:0000313" key="2">
    <source>
        <dbReference type="Proteomes" id="UP000076962"/>
    </source>
</evidence>
<evidence type="ECO:0000313" key="1">
    <source>
        <dbReference type="EMBL" id="OAD19578.1"/>
    </source>
</evidence>
<keyword evidence="2" id="KW-1185">Reference proteome</keyword>
<accession>A0A176RV24</accession>
<dbReference type="Proteomes" id="UP000076962">
    <property type="component" value="Unassembled WGS sequence"/>
</dbReference>
<protein>
    <submittedName>
        <fullName evidence="1">Uncharacterized protein</fullName>
    </submittedName>
</protein>
<dbReference type="AlphaFoldDB" id="A0A176RV24"/>
<organism evidence="1 2">
    <name type="scientific">Candidatus Thiomargarita nelsonii</name>
    <dbReference type="NCBI Taxonomy" id="1003181"/>
    <lineage>
        <taxon>Bacteria</taxon>
        <taxon>Pseudomonadati</taxon>
        <taxon>Pseudomonadota</taxon>
        <taxon>Gammaproteobacteria</taxon>
        <taxon>Thiotrichales</taxon>
        <taxon>Thiotrichaceae</taxon>
        <taxon>Thiomargarita</taxon>
    </lineage>
</organism>
<name>A0A176RV24_9GAMM</name>